<evidence type="ECO:0000256" key="2">
    <source>
        <dbReference type="ARBA" id="ARBA00023125"/>
    </source>
</evidence>
<dbReference type="GO" id="GO:0030154">
    <property type="term" value="P:cell differentiation"/>
    <property type="evidence" value="ECO:0007669"/>
    <property type="project" value="TreeGrafter"/>
</dbReference>
<dbReference type="EMBL" id="DQ340762">
    <property type="protein sequence ID" value="ABC68485.1"/>
    <property type="molecule type" value="Genomic_DNA"/>
</dbReference>
<reference evidence="7" key="2">
    <citation type="journal article" date="2006" name="FEBS Lett.">
        <title>Genomic and experimental evidence for a potential sexual cycle in the pathogenic thermal dimorphic fungus Penicillium marneffei.</title>
        <authorList>
            <person name="Woo P.C."/>
            <person name="Chong K.T."/>
            <person name="Tse H."/>
            <person name="Cai J.J."/>
            <person name="Lau C.C."/>
            <person name="Zhou A.C."/>
            <person name="Lau S.K."/>
            <person name="Yuen K.Y."/>
        </authorList>
    </citation>
    <scope>NUCLEOTIDE SEQUENCE</scope>
    <source>
        <strain evidence="7">PM27</strain>
    </source>
</reference>
<dbReference type="CDD" id="cd01389">
    <property type="entry name" value="HMG-box_ROX1-like"/>
    <property type="match status" value="1"/>
</dbReference>
<keyword evidence="3" id="KW-0804">Transcription</keyword>
<dbReference type="Gene3D" id="1.10.30.10">
    <property type="entry name" value="High mobility group box domain"/>
    <property type="match status" value="1"/>
</dbReference>
<evidence type="ECO:0000313" key="7">
    <source>
        <dbReference type="EMBL" id="ABC68485.1"/>
    </source>
</evidence>
<dbReference type="GO" id="GO:0001228">
    <property type="term" value="F:DNA-binding transcription activator activity, RNA polymerase II-specific"/>
    <property type="evidence" value="ECO:0007669"/>
    <property type="project" value="TreeGrafter"/>
</dbReference>
<dbReference type="GO" id="GO:0000122">
    <property type="term" value="P:negative regulation of transcription by RNA polymerase II"/>
    <property type="evidence" value="ECO:0007669"/>
    <property type="project" value="TreeGrafter"/>
</dbReference>
<dbReference type="PANTHER" id="PTHR10270">
    <property type="entry name" value="SOX TRANSCRIPTION FACTOR"/>
    <property type="match status" value="1"/>
</dbReference>
<name>Q1A3S6_TALMA</name>
<feature type="region of interest" description="Disordered" evidence="5">
    <location>
        <begin position="107"/>
        <end position="130"/>
    </location>
</feature>
<feature type="compositionally biased region" description="Acidic residues" evidence="5">
    <location>
        <begin position="217"/>
        <end position="229"/>
    </location>
</feature>
<sequence>MESHSVEPGAGIATSAAELIWNKAVMNFHLTDSEILLPLNITAIIGSSNIERLKSQLSNFLRRPCVAFVDESLGCVRILSRPEFKGLVSAADNMVLAQTSNRKQFVLNGRPVGSPEKMDKKAEKRPKVPRPPNAFILYRKHYHTILKGRDPNMHNNDISVTVGSQWNNESEEVKSHFRALAAEAKRQHAQKYPNYQYTPRKPCEKKRRNSRRATETSDLDAFTEDEEEISLQTPCESPVNPSPSTEVSGQDQDEFTEQTMEELMSFVAVPSPPPEAYSFSDFDATEYNSWVNNANTAQRMAAVIQYNLRAQAQAHVQARAQKCNVTTF</sequence>
<proteinExistence type="predicted"/>
<dbReference type="PANTHER" id="PTHR10270:SF161">
    <property type="entry name" value="SEX-DETERMINING REGION Y PROTEIN"/>
    <property type="match status" value="1"/>
</dbReference>
<feature type="domain" description="HMG box" evidence="6">
    <location>
        <begin position="128"/>
        <end position="196"/>
    </location>
</feature>
<dbReference type="AlphaFoldDB" id="Q1A3S6"/>
<reference evidence="7" key="1">
    <citation type="submission" date="2005-12" db="EMBL/GenBank/DDBJ databases">
        <authorList>
            <person name="Woo P.C.Y."/>
            <person name="Chong K.T.K."/>
            <person name="Tse H."/>
            <person name="Cai J.J."/>
            <person name="Lau C.C.Y."/>
            <person name="Zhou A.C."/>
            <person name="Lau S.K.P."/>
            <person name="Yuen K.Y."/>
        </authorList>
    </citation>
    <scope>NUCLEOTIDE SEQUENCE</scope>
    <source>
        <strain evidence="7">PM27</strain>
    </source>
</reference>
<feature type="compositionally biased region" description="Basic and acidic residues" evidence="5">
    <location>
        <begin position="116"/>
        <end position="126"/>
    </location>
</feature>
<dbReference type="InterPro" id="IPR036910">
    <property type="entry name" value="HMG_box_dom_sf"/>
</dbReference>
<dbReference type="InterPro" id="IPR009071">
    <property type="entry name" value="HMG_box_dom"/>
</dbReference>
<feature type="region of interest" description="Disordered" evidence="5">
    <location>
        <begin position="184"/>
        <end position="250"/>
    </location>
</feature>
<feature type="DNA-binding region" description="HMG box" evidence="4">
    <location>
        <begin position="128"/>
        <end position="196"/>
    </location>
</feature>
<dbReference type="InterPro" id="IPR050140">
    <property type="entry name" value="SRY-related_HMG-box_TF-like"/>
</dbReference>
<dbReference type="SMART" id="SM00398">
    <property type="entry name" value="HMG"/>
    <property type="match status" value="1"/>
</dbReference>
<keyword evidence="2 4" id="KW-0238">DNA-binding</keyword>
<evidence type="ECO:0000256" key="4">
    <source>
        <dbReference type="PROSITE-ProRule" id="PRU00267"/>
    </source>
</evidence>
<dbReference type="GO" id="GO:0000978">
    <property type="term" value="F:RNA polymerase II cis-regulatory region sequence-specific DNA binding"/>
    <property type="evidence" value="ECO:0007669"/>
    <property type="project" value="TreeGrafter"/>
</dbReference>
<accession>Q1A3S6</accession>
<evidence type="ECO:0000256" key="1">
    <source>
        <dbReference type="ARBA" id="ARBA00023015"/>
    </source>
</evidence>
<dbReference type="Pfam" id="PF00505">
    <property type="entry name" value="HMG_box"/>
    <property type="match status" value="1"/>
</dbReference>
<dbReference type="FunFam" id="1.10.30.10:FF:000041">
    <property type="entry name" value="HMG box family protein"/>
    <property type="match status" value="1"/>
</dbReference>
<keyword evidence="1" id="KW-0805">Transcription regulation</keyword>
<dbReference type="SUPFAM" id="SSF47095">
    <property type="entry name" value="HMG-box"/>
    <property type="match status" value="1"/>
</dbReference>
<protein>
    <submittedName>
        <fullName evidence="7">High-mobility group mating-type protein MAT1-2-1</fullName>
    </submittedName>
</protein>
<evidence type="ECO:0000256" key="3">
    <source>
        <dbReference type="ARBA" id="ARBA00023163"/>
    </source>
</evidence>
<keyword evidence="4" id="KW-0539">Nucleus</keyword>
<dbReference type="GO" id="GO:0005634">
    <property type="term" value="C:nucleus"/>
    <property type="evidence" value="ECO:0007669"/>
    <property type="project" value="UniProtKB-UniRule"/>
</dbReference>
<gene>
    <name evidence="7" type="primary">MAT-2</name>
</gene>
<evidence type="ECO:0000256" key="5">
    <source>
        <dbReference type="SAM" id="MobiDB-lite"/>
    </source>
</evidence>
<dbReference type="PROSITE" id="PS50118">
    <property type="entry name" value="HMG_BOX_2"/>
    <property type="match status" value="1"/>
</dbReference>
<evidence type="ECO:0000259" key="6">
    <source>
        <dbReference type="PROSITE" id="PS50118"/>
    </source>
</evidence>
<dbReference type="VEuPathDB" id="FungiDB:PMAA_003200"/>
<organism evidence="7">
    <name type="scientific">Talaromyces marneffei</name>
    <name type="common">Penicillium marneffei</name>
    <dbReference type="NCBI Taxonomy" id="37727"/>
    <lineage>
        <taxon>Eukaryota</taxon>
        <taxon>Fungi</taxon>
        <taxon>Dikarya</taxon>
        <taxon>Ascomycota</taxon>
        <taxon>Pezizomycotina</taxon>
        <taxon>Eurotiomycetes</taxon>
        <taxon>Eurotiomycetidae</taxon>
        <taxon>Eurotiales</taxon>
        <taxon>Trichocomaceae</taxon>
        <taxon>Talaromyces</taxon>
        <taxon>Talaromyces sect. Talaromyces</taxon>
    </lineage>
</organism>